<dbReference type="Pfam" id="PF13476">
    <property type="entry name" value="AAA_23"/>
    <property type="match status" value="1"/>
</dbReference>
<evidence type="ECO:0000256" key="10">
    <source>
        <dbReference type="SAM" id="Coils"/>
    </source>
</evidence>
<name>A0A2G6KET0_9BACT</name>
<keyword evidence="6" id="KW-0067">ATP-binding</keyword>
<dbReference type="InterPro" id="IPR038729">
    <property type="entry name" value="Rad50/SbcC_AAA"/>
</dbReference>
<feature type="coiled-coil region" evidence="10">
    <location>
        <begin position="176"/>
        <end position="286"/>
    </location>
</feature>
<keyword evidence="1 9" id="KW-0479">Metal-binding</keyword>
<evidence type="ECO:0000256" key="8">
    <source>
        <dbReference type="ARBA" id="ARBA00023204"/>
    </source>
</evidence>
<dbReference type="InterPro" id="IPR027417">
    <property type="entry name" value="P-loop_NTPase"/>
</dbReference>
<feature type="coiled-coil region" evidence="10">
    <location>
        <begin position="754"/>
        <end position="781"/>
    </location>
</feature>
<dbReference type="Pfam" id="PF13558">
    <property type="entry name" value="SbcC_Walker_B"/>
    <property type="match status" value="1"/>
</dbReference>
<dbReference type="PROSITE" id="PS51131">
    <property type="entry name" value="ZN_HOOK"/>
    <property type="match status" value="1"/>
</dbReference>
<feature type="binding site" evidence="9">
    <location>
        <position position="512"/>
    </location>
    <ligand>
        <name>Zn(2+)</name>
        <dbReference type="ChEBI" id="CHEBI:29105"/>
    </ligand>
</feature>
<dbReference type="SUPFAM" id="SSF75712">
    <property type="entry name" value="Rad50 coiled-coil Zn hook"/>
    <property type="match status" value="1"/>
</dbReference>
<protein>
    <recommendedName>
        <fullName evidence="11">Zinc-hook domain-containing protein</fullName>
    </recommendedName>
</protein>
<feature type="coiled-coil region" evidence="10">
    <location>
        <begin position="317"/>
        <end position="369"/>
    </location>
</feature>
<dbReference type="AlphaFoldDB" id="A0A2G6KET0"/>
<feature type="coiled-coil region" evidence="10">
    <location>
        <begin position="449"/>
        <end position="507"/>
    </location>
</feature>
<evidence type="ECO:0000256" key="4">
    <source>
        <dbReference type="ARBA" id="ARBA00022801"/>
    </source>
</evidence>
<keyword evidence="3" id="KW-0227">DNA damage</keyword>
<proteinExistence type="predicted"/>
<dbReference type="Gene3D" id="3.40.50.300">
    <property type="entry name" value="P-loop containing nucleotide triphosphate hydrolases"/>
    <property type="match status" value="2"/>
</dbReference>
<dbReference type="EMBL" id="PDSK01000091">
    <property type="protein sequence ID" value="PIE34188.1"/>
    <property type="molecule type" value="Genomic_DNA"/>
</dbReference>
<evidence type="ECO:0000256" key="1">
    <source>
        <dbReference type="ARBA" id="ARBA00022723"/>
    </source>
</evidence>
<dbReference type="PANTHER" id="PTHR32114:SF2">
    <property type="entry name" value="ABC TRANSPORTER ABCH.3"/>
    <property type="match status" value="1"/>
</dbReference>
<dbReference type="GO" id="GO:0005524">
    <property type="term" value="F:ATP binding"/>
    <property type="evidence" value="ECO:0007669"/>
    <property type="project" value="UniProtKB-KW"/>
</dbReference>
<comment type="caution">
    <text evidence="12">The sequence shown here is derived from an EMBL/GenBank/DDBJ whole genome shotgun (WGS) entry which is preliminary data.</text>
</comment>
<evidence type="ECO:0000313" key="12">
    <source>
        <dbReference type="EMBL" id="PIE34188.1"/>
    </source>
</evidence>
<evidence type="ECO:0000256" key="3">
    <source>
        <dbReference type="ARBA" id="ARBA00022763"/>
    </source>
</evidence>
<sequence length="1017" mass="118723">MIPVSLYVQNFLSYGESVPPLDFSEFEVACLSGNNGHGKSAILDAMTWALWGEARKASGEKSPSDGLLRIGTTEMQVEFVFDLEGDRYRALRKFRRKKRSSKTTTLDFQVFDEASHSYKSLTEKTSRATQEKINATLRMNYDTFINSAFILQGRVDEFTKKTPRKRKEILAEILDLLRYDQLVELAQKHLREVEKQRAVLEAQLQNIETELSHKQQYEEELTRLKTSLEDVEQKQEQQTTTRQSLDKQLAELRAKQIQLTEKTIQKKQLTNELGTLNTRRTRQQRQIAAAQNVVDGEKTILEQYVLYLGLQKKNSSYEEKLQHRAALQEQKRGLERTIQQAQHSLEKEHERFQAEYTQIRKNLEEIQDLLDRGREIEEGFLELQTSRKQDELWEESRSEARNLELQVGRLEKTIEQRKNELSVELHLLDRHIQDVQKLANQEEQRLYDFERCQKDVSRLEKLENEWEQNQEAGAECRVLVDQLKEQRTPLQERLEEAEEKLELLRRSETPQCPLCSSSLEGQKKDDLEKHFARDIQQIHNEEKKLEKITEEEEQHLTSLRTQYKKLEKQIASLKVSRERLLPKAESALEESRKAAKTLKALQQQHKVLHSKIEQKDYAQEAHAQLKGLQEILRALDYNEKDHQSLKKRLKTLRKFEGDFSKLEEARSRQRKSLAQLPKVENEKTRIHKLLDGRKYAQEEQAQLQQLISQIEELGYDEQAHVVVREELQHLQHAPEQKVELEQNKKLLPELQHTLDELLVEEEQKKDILTQTEQELQNLSQELTAFPIIERELQECQQSLQIFVKKRDQVLQNLGTYQAKYEHCLQLEQDVQEKLQQKQQIEKDCTMYSHLARIFGKDGMQAYLIQNAIPEIEDEANEMLARLTGNRTHITIESLKDLQSGGTRETLDIKISDELGTRSYEMYSGGEAFRVDFAIRIALSKLLAKRAGTKLKTLVIDEGFGTQDAYGLEQLVDAIKAISLDFEKILVITHLEALKEAFPVRIEVVKLPDVGSTYQIVH</sequence>
<organism evidence="12 13">
    <name type="scientific">candidate division KSB3 bacterium</name>
    <dbReference type="NCBI Taxonomy" id="2044937"/>
    <lineage>
        <taxon>Bacteria</taxon>
        <taxon>candidate division KSB3</taxon>
    </lineage>
</organism>
<keyword evidence="7 10" id="KW-0175">Coiled coil</keyword>
<keyword evidence="8" id="KW-0234">DNA repair</keyword>
<feature type="coiled-coil region" evidence="10">
    <location>
        <begin position="531"/>
        <end position="604"/>
    </location>
</feature>
<feature type="binding site" evidence="9">
    <location>
        <position position="515"/>
    </location>
    <ligand>
        <name>Zn(2+)</name>
        <dbReference type="ChEBI" id="CHEBI:29105"/>
    </ligand>
</feature>
<evidence type="ECO:0000256" key="2">
    <source>
        <dbReference type="ARBA" id="ARBA00022741"/>
    </source>
</evidence>
<dbReference type="GO" id="GO:0046872">
    <property type="term" value="F:metal ion binding"/>
    <property type="evidence" value="ECO:0007669"/>
    <property type="project" value="UniProtKB-UniRule"/>
</dbReference>
<evidence type="ECO:0000256" key="7">
    <source>
        <dbReference type="ARBA" id="ARBA00023054"/>
    </source>
</evidence>
<keyword evidence="5 9" id="KW-0862">Zinc</keyword>
<evidence type="ECO:0000256" key="6">
    <source>
        <dbReference type="ARBA" id="ARBA00022840"/>
    </source>
</evidence>
<feature type="domain" description="Zinc-hook" evidence="11">
    <location>
        <begin position="466"/>
        <end position="564"/>
    </location>
</feature>
<evidence type="ECO:0000259" key="11">
    <source>
        <dbReference type="PROSITE" id="PS51131"/>
    </source>
</evidence>
<gene>
    <name evidence="12" type="ORF">CSA56_08600</name>
</gene>
<accession>A0A2G6KET0</accession>
<reference evidence="12 13" key="1">
    <citation type="submission" date="2017-10" db="EMBL/GenBank/DDBJ databases">
        <title>Novel microbial diversity and functional potential in the marine mammal oral microbiome.</title>
        <authorList>
            <person name="Dudek N.K."/>
            <person name="Sun C.L."/>
            <person name="Burstein D."/>
            <person name="Kantor R.S."/>
            <person name="Aliaga Goltsman D.S."/>
            <person name="Bik E.M."/>
            <person name="Thomas B.C."/>
            <person name="Banfield J.F."/>
            <person name="Relman D.A."/>
        </authorList>
    </citation>
    <scope>NUCLEOTIDE SEQUENCE [LARGE SCALE GENOMIC DNA]</scope>
    <source>
        <strain evidence="12">DOLJORAL78_47_16</strain>
    </source>
</reference>
<keyword evidence="4" id="KW-0378">Hydrolase</keyword>
<evidence type="ECO:0000256" key="9">
    <source>
        <dbReference type="PROSITE-ProRule" id="PRU00471"/>
    </source>
</evidence>
<dbReference type="PANTHER" id="PTHR32114">
    <property type="entry name" value="ABC TRANSPORTER ABCH.3"/>
    <property type="match status" value="1"/>
</dbReference>
<dbReference type="SUPFAM" id="SSF52540">
    <property type="entry name" value="P-loop containing nucleoside triphosphate hydrolases"/>
    <property type="match status" value="2"/>
</dbReference>
<keyword evidence="2" id="KW-0547">Nucleotide-binding</keyword>
<evidence type="ECO:0000256" key="5">
    <source>
        <dbReference type="ARBA" id="ARBA00022833"/>
    </source>
</evidence>
<dbReference type="Proteomes" id="UP000230821">
    <property type="component" value="Unassembled WGS sequence"/>
</dbReference>
<evidence type="ECO:0000313" key="13">
    <source>
        <dbReference type="Proteomes" id="UP000230821"/>
    </source>
</evidence>
<dbReference type="InterPro" id="IPR013134">
    <property type="entry name" value="Zn_hook_RAD50"/>
</dbReference>